<dbReference type="OrthoDB" id="9805121at2"/>
<dbReference type="SMART" id="SM00327">
    <property type="entry name" value="VWA"/>
    <property type="match status" value="1"/>
</dbReference>
<keyword evidence="1" id="KW-1133">Transmembrane helix</keyword>
<dbReference type="PROSITE" id="PS50234">
    <property type="entry name" value="VWFA"/>
    <property type="match status" value="1"/>
</dbReference>
<dbReference type="FunCoup" id="A0A146G926">
    <property type="interactions" value="5"/>
</dbReference>
<dbReference type="Pfam" id="PF00092">
    <property type="entry name" value="VWA"/>
    <property type="match status" value="1"/>
</dbReference>
<evidence type="ECO:0000313" key="3">
    <source>
        <dbReference type="EMBL" id="GAT33782.1"/>
    </source>
</evidence>
<dbReference type="SUPFAM" id="SSF53300">
    <property type="entry name" value="vWA-like"/>
    <property type="match status" value="1"/>
</dbReference>
<dbReference type="InterPro" id="IPR036465">
    <property type="entry name" value="vWFA_dom_sf"/>
</dbReference>
<dbReference type="InterPro" id="IPR021908">
    <property type="entry name" value="YfbK_C"/>
</dbReference>
<dbReference type="InterPro" id="IPR022156">
    <property type="entry name" value="Uncharacterised_YfbK_N"/>
</dbReference>
<dbReference type="PANTHER" id="PTHR10579:SF43">
    <property type="entry name" value="ZINC FINGER (C3HC4-TYPE RING FINGER) FAMILY PROTEIN"/>
    <property type="match status" value="1"/>
</dbReference>
<organism evidence="3 4">
    <name type="scientific">Terrimicrobium sacchariphilum</name>
    <dbReference type="NCBI Taxonomy" id="690879"/>
    <lineage>
        <taxon>Bacteria</taxon>
        <taxon>Pseudomonadati</taxon>
        <taxon>Verrucomicrobiota</taxon>
        <taxon>Terrimicrobiia</taxon>
        <taxon>Terrimicrobiales</taxon>
        <taxon>Terrimicrobiaceae</taxon>
        <taxon>Terrimicrobium</taxon>
    </lineage>
</organism>
<dbReference type="InterPro" id="IPR002035">
    <property type="entry name" value="VWF_A"/>
</dbReference>
<keyword evidence="1" id="KW-0812">Transmembrane</keyword>
<dbReference type="Proteomes" id="UP000076023">
    <property type="component" value="Unassembled WGS sequence"/>
</dbReference>
<name>A0A146G926_TERSA</name>
<feature type="transmembrane region" description="Helical" evidence="1">
    <location>
        <begin position="86"/>
        <end position="107"/>
    </location>
</feature>
<evidence type="ECO:0000256" key="1">
    <source>
        <dbReference type="SAM" id="Phobius"/>
    </source>
</evidence>
<evidence type="ECO:0000259" key="2">
    <source>
        <dbReference type="PROSITE" id="PS50234"/>
    </source>
</evidence>
<sequence>MKTEDFRITQYALGELHGKDCEEFERELAASEELQHELEQTIAMSDRLAGLPRDEDTLTDRQRENLRNACAIECTNRKQRQTVQRVLAYAALVMGGIILATMSLPAITASLSKPSPAMLAQLEARRERKAEEVQVAAEKPQTMVAAAATPPALGDVAKTVPATDTPAEQTKSDSLAMALSANNLPVQELEQNSKKLLADGSASAAVTISMAPSVPTATMTAAPGNLEKTKEIVSGNVPLVGRLFASQAPATRGAARDQLDARAGTVRDEDRYRDRAINEARGMFNTETYDAIADNPFRETKGNELSTFSIDVDTASYANVRRFLQSEQLPPAGAVRIEELVNYFGYDYPQPTNGQPFSVNVEVSKAPWAPQHDLVRIALKGQEIAKGDRGPANLVFLIDVSGSMQPANKLPLLKRSLKALVQNLAPDDRVAIVVYAGSSGLVLPSTPGKDKTRILEALDNLEAGGSTNGAQGITLAYQTARENFLKGGNNRVILCTDGDFNVGVTNQSDLTDLIERERASGVFLSVLGFGEGNLKDSTMEKLADKGNGNYAYIDSFAEGRKVLVEQMNSTLFTIAKDVKVQVEFNPAQVAGYRLIGYENRILAKEDFNDDRKDAGEIGAGHTVTALYEVVPAGQPLPNRPSVDPLKYSEPAPAAEIDRKSSGDLLTVKLRYKAPDGDTSKLIEVPVKNTPVAFDEASADLQFAAAVAAFGMKLRNSPYAGDLSWSEIQKIARRNLGEDPGSYRAEFLTLIEKAARLQSGK</sequence>
<dbReference type="Pfam" id="PF12034">
    <property type="entry name" value="YfbK_C"/>
    <property type="match status" value="1"/>
</dbReference>
<feature type="domain" description="VWFA" evidence="2">
    <location>
        <begin position="393"/>
        <end position="571"/>
    </location>
</feature>
<dbReference type="EMBL" id="BDCO01000002">
    <property type="protein sequence ID" value="GAT33782.1"/>
    <property type="molecule type" value="Genomic_DNA"/>
</dbReference>
<comment type="caution">
    <text evidence="3">The sequence shown here is derived from an EMBL/GenBank/DDBJ whole genome shotgun (WGS) entry which is preliminary data.</text>
</comment>
<dbReference type="InParanoid" id="A0A146G926"/>
<reference evidence="4" key="1">
    <citation type="journal article" date="2017" name="Genome Announc.">
        <title>Draft Genome Sequence of Terrimicrobium sacchariphilum NM-5T, a Facultative Anaerobic Soil Bacterium of the Class Spartobacteria.</title>
        <authorList>
            <person name="Qiu Y.L."/>
            <person name="Tourlousse D.M."/>
            <person name="Matsuura N."/>
            <person name="Ohashi A."/>
            <person name="Sekiguchi Y."/>
        </authorList>
    </citation>
    <scope>NUCLEOTIDE SEQUENCE [LARGE SCALE GENOMIC DNA]</scope>
    <source>
        <strain evidence="4">NM-5</strain>
    </source>
</reference>
<dbReference type="Gene3D" id="3.40.50.410">
    <property type="entry name" value="von Willebrand factor, type A domain"/>
    <property type="match status" value="1"/>
</dbReference>
<keyword evidence="4" id="KW-1185">Reference proteome</keyword>
<evidence type="ECO:0000313" key="4">
    <source>
        <dbReference type="Proteomes" id="UP000076023"/>
    </source>
</evidence>
<dbReference type="STRING" id="690879.TSACC_22200"/>
<protein>
    <submittedName>
        <fullName evidence="3">Secreted protein containing Ig-like domain and vWFA domain</fullName>
    </submittedName>
</protein>
<keyword evidence="1" id="KW-0472">Membrane</keyword>
<dbReference type="CDD" id="cd01465">
    <property type="entry name" value="vWA_subgroup"/>
    <property type="match status" value="1"/>
</dbReference>
<dbReference type="InterPro" id="IPR051266">
    <property type="entry name" value="CLCR"/>
</dbReference>
<dbReference type="AlphaFoldDB" id="A0A146G926"/>
<dbReference type="PANTHER" id="PTHR10579">
    <property type="entry name" value="CALCIUM-ACTIVATED CHLORIDE CHANNEL REGULATOR"/>
    <property type="match status" value="1"/>
</dbReference>
<accession>A0A146G926</accession>
<dbReference type="Pfam" id="PF12450">
    <property type="entry name" value="vWF_A"/>
    <property type="match status" value="1"/>
</dbReference>
<proteinExistence type="predicted"/>
<dbReference type="RefSeq" id="WP_075079477.1">
    <property type="nucleotide sequence ID" value="NZ_BDCO01000002.1"/>
</dbReference>
<gene>
    <name evidence="3" type="ORF">TSACC_22200</name>
</gene>